<name>R3HMM3_ENTFL</name>
<proteinExistence type="predicted"/>
<evidence type="ECO:0000313" key="2">
    <source>
        <dbReference type="Proteomes" id="UP000013638"/>
    </source>
</evidence>
<gene>
    <name evidence="1" type="ORF">WOU_03136</name>
</gene>
<sequence>MKFKKRELSLNNLIGLTAPLDLEGDIFDQVIEISGVLKTELMENGYYTNGPILFKYNPFDGEELSVYTTIGNTVNIIGENKSEINFTPHFELTTSYFYRHFDETEKVPYEEIKNNIEENERTLKEIYHVVLDFYGEIVLDMYCEVE</sequence>
<dbReference type="RefSeq" id="WP_010829264.1">
    <property type="nucleotide sequence ID" value="NZ_KB944850.1"/>
</dbReference>
<dbReference type="HOGENOM" id="CLU_1748659_0_0_9"/>
<organism evidence="1 2">
    <name type="scientific">Enterococcus faecalis ATCC 6055</name>
    <dbReference type="NCBI Taxonomy" id="1169311"/>
    <lineage>
        <taxon>Bacteria</taxon>
        <taxon>Bacillati</taxon>
        <taxon>Bacillota</taxon>
        <taxon>Bacilli</taxon>
        <taxon>Lactobacillales</taxon>
        <taxon>Enterococcaceae</taxon>
        <taxon>Enterococcus</taxon>
    </lineage>
</organism>
<evidence type="ECO:0000313" key="1">
    <source>
        <dbReference type="EMBL" id="EOK06763.1"/>
    </source>
</evidence>
<accession>R3HMM3</accession>
<protein>
    <submittedName>
        <fullName evidence="1">Uncharacterized protein</fullName>
    </submittedName>
</protein>
<comment type="caution">
    <text evidence="1">The sequence shown here is derived from an EMBL/GenBank/DDBJ whole genome shotgun (WGS) entry which is preliminary data.</text>
</comment>
<dbReference type="Proteomes" id="UP000013638">
    <property type="component" value="Unassembled WGS sequence"/>
</dbReference>
<reference evidence="1 2" key="1">
    <citation type="submission" date="2013-02" db="EMBL/GenBank/DDBJ databases">
        <title>The Genome Sequence of Enterococcus faecalis ATCC_6055.</title>
        <authorList>
            <consortium name="The Broad Institute Genome Sequencing Platform"/>
            <consortium name="The Broad Institute Genome Sequencing Center for Infectious Disease"/>
            <person name="Earl A.M."/>
            <person name="Gilmore M.S."/>
            <person name="Lebreton F."/>
            <person name="Walker B."/>
            <person name="Young S.K."/>
            <person name="Zeng Q."/>
            <person name="Gargeya S."/>
            <person name="Fitzgerald M."/>
            <person name="Haas B."/>
            <person name="Abouelleil A."/>
            <person name="Alvarado L."/>
            <person name="Arachchi H.M."/>
            <person name="Berlin A.M."/>
            <person name="Chapman S.B."/>
            <person name="Dewar J."/>
            <person name="Goldberg J."/>
            <person name="Griggs A."/>
            <person name="Gujja S."/>
            <person name="Hansen M."/>
            <person name="Howarth C."/>
            <person name="Imamovic A."/>
            <person name="Larimer J."/>
            <person name="McCowan C."/>
            <person name="Murphy C."/>
            <person name="Neiman D."/>
            <person name="Pearson M."/>
            <person name="Priest M."/>
            <person name="Roberts A."/>
            <person name="Saif S."/>
            <person name="Shea T."/>
            <person name="Sisk P."/>
            <person name="Sykes S."/>
            <person name="Wortman J."/>
            <person name="Nusbaum C."/>
            <person name="Birren B."/>
        </authorList>
    </citation>
    <scope>NUCLEOTIDE SEQUENCE [LARGE SCALE GENOMIC DNA]</scope>
    <source>
        <strain evidence="1 2">ATCC 6055</strain>
    </source>
</reference>
<dbReference type="EMBL" id="ASDZ01000050">
    <property type="protein sequence ID" value="EOK06763.1"/>
    <property type="molecule type" value="Genomic_DNA"/>
</dbReference>
<dbReference type="AlphaFoldDB" id="R3HMM3"/>